<keyword evidence="2" id="KW-1185">Reference proteome</keyword>
<accession>A0ABV1E1X9</accession>
<name>A0ABV1E1X9_9FIRM</name>
<gene>
    <name evidence="1" type="ORF">WMO26_07905</name>
</gene>
<sequence>MSLICLLFVSCSSNDASTAAYEQDAAAKVEAIAAKLEIKDYSVIKKPQMSLHFVLKDSEVADFAYLVSDTEGNADEIGIIQASSKESVSSVKDAVGEHISLKESSYRSYSNTEYTKVSTSVILEKNGYVFFAVCDQPDQAGKLFEQSIP</sequence>
<dbReference type="InterPro" id="IPR025648">
    <property type="entry name" value="DUF4358"/>
</dbReference>
<dbReference type="Proteomes" id="UP001489509">
    <property type="component" value="Unassembled WGS sequence"/>
</dbReference>
<reference evidence="1 2" key="1">
    <citation type="submission" date="2024-03" db="EMBL/GenBank/DDBJ databases">
        <title>Human intestinal bacterial collection.</title>
        <authorList>
            <person name="Pauvert C."/>
            <person name="Hitch T.C.A."/>
            <person name="Clavel T."/>
        </authorList>
    </citation>
    <scope>NUCLEOTIDE SEQUENCE [LARGE SCALE GENOMIC DNA]</scope>
    <source>
        <strain evidence="1 2">CLA-JM-H44</strain>
    </source>
</reference>
<evidence type="ECO:0000313" key="1">
    <source>
        <dbReference type="EMBL" id="MEQ2440745.1"/>
    </source>
</evidence>
<dbReference type="Pfam" id="PF14270">
    <property type="entry name" value="DUF4358"/>
    <property type="match status" value="1"/>
</dbReference>
<dbReference type="RefSeq" id="WP_349219405.1">
    <property type="nucleotide sequence ID" value="NZ_JBBMFD010000012.1"/>
</dbReference>
<evidence type="ECO:0000313" key="2">
    <source>
        <dbReference type="Proteomes" id="UP001489509"/>
    </source>
</evidence>
<comment type="caution">
    <text evidence="1">The sequence shown here is derived from an EMBL/GenBank/DDBJ whole genome shotgun (WGS) entry which is preliminary data.</text>
</comment>
<organism evidence="1 2">
    <name type="scientific">Solibaculum intestinale</name>
    <dbReference type="NCBI Taxonomy" id="3133165"/>
    <lineage>
        <taxon>Bacteria</taxon>
        <taxon>Bacillati</taxon>
        <taxon>Bacillota</taxon>
        <taxon>Clostridia</taxon>
        <taxon>Eubacteriales</taxon>
        <taxon>Oscillospiraceae</taxon>
        <taxon>Solibaculum</taxon>
    </lineage>
</organism>
<protein>
    <submittedName>
        <fullName evidence="1">DUF4358 domain-containing protein</fullName>
    </submittedName>
</protein>
<dbReference type="EMBL" id="JBBMFD010000012">
    <property type="protein sequence ID" value="MEQ2440745.1"/>
    <property type="molecule type" value="Genomic_DNA"/>
</dbReference>
<proteinExistence type="predicted"/>